<keyword evidence="3" id="KW-1185">Reference proteome</keyword>
<dbReference type="AlphaFoldDB" id="W4ELP9"/>
<dbReference type="PANTHER" id="PTHR43617:SF2">
    <property type="entry name" value="UPF0039 PROTEIN SLL0451"/>
    <property type="match status" value="1"/>
</dbReference>
<dbReference type="InterPro" id="IPR016181">
    <property type="entry name" value="Acyl_CoA_acyltransferase"/>
</dbReference>
<proteinExistence type="predicted"/>
<evidence type="ECO:0000259" key="1">
    <source>
        <dbReference type="PROSITE" id="PS51186"/>
    </source>
</evidence>
<dbReference type="CDD" id="cd04301">
    <property type="entry name" value="NAT_SF"/>
    <property type="match status" value="1"/>
</dbReference>
<dbReference type="eggNOG" id="COG3153">
    <property type="taxonomic scope" value="Bacteria"/>
</dbReference>
<dbReference type="InterPro" id="IPR050276">
    <property type="entry name" value="MshD_Acetyltransferase"/>
</dbReference>
<evidence type="ECO:0000313" key="2">
    <source>
        <dbReference type="EMBL" id="ETT81495.1"/>
    </source>
</evidence>
<comment type="caution">
    <text evidence="2">The sequence shown here is derived from an EMBL/GenBank/DDBJ whole genome shotgun (WGS) entry which is preliminary data.</text>
</comment>
<reference evidence="2 3" key="1">
    <citation type="journal article" date="2014" name="BMC Genomics">
        <title>Genomic comparison of sporeforming bacilli isolated from milk.</title>
        <authorList>
            <person name="Moreno Switt A.I."/>
            <person name="Andrus A.D."/>
            <person name="Ranieri M.L."/>
            <person name="Orsi R.H."/>
            <person name="Ivy R."/>
            <person name="den Bakker H.C."/>
            <person name="Martin N.H."/>
            <person name="Wiedmann M."/>
            <person name="Boor K.J."/>
        </authorList>
    </citation>
    <scope>NUCLEOTIDE SEQUENCE [LARGE SCALE GENOMIC DNA]</scope>
    <source>
        <strain evidence="2 3">FSL R5-213</strain>
    </source>
</reference>
<feature type="domain" description="N-acetyltransferase" evidence="1">
    <location>
        <begin position="3"/>
        <end position="157"/>
    </location>
</feature>
<dbReference type="SUPFAM" id="SSF55729">
    <property type="entry name" value="Acyl-CoA N-acyltransferases (Nat)"/>
    <property type="match status" value="1"/>
</dbReference>
<keyword evidence="2" id="KW-0808">Transferase</keyword>
<protein>
    <submittedName>
        <fullName evidence="2">Acetyltransferase</fullName>
    </submittedName>
</protein>
<dbReference type="RefSeq" id="WP_038189433.1">
    <property type="nucleotide sequence ID" value="NZ_ASQA01000037.1"/>
</dbReference>
<organism evidence="2 3">
    <name type="scientific">Viridibacillus arenosi FSL R5-213</name>
    <dbReference type="NCBI Taxonomy" id="1227360"/>
    <lineage>
        <taxon>Bacteria</taxon>
        <taxon>Bacillati</taxon>
        <taxon>Bacillota</taxon>
        <taxon>Bacilli</taxon>
        <taxon>Bacillales</taxon>
        <taxon>Caryophanaceae</taxon>
        <taxon>Viridibacillus</taxon>
    </lineage>
</organism>
<gene>
    <name evidence="2" type="ORF">C176_18582</name>
</gene>
<dbReference type="PATRIC" id="fig|1227360.4.peg.3779"/>
<dbReference type="GO" id="GO:0016747">
    <property type="term" value="F:acyltransferase activity, transferring groups other than amino-acyl groups"/>
    <property type="evidence" value="ECO:0007669"/>
    <property type="project" value="InterPro"/>
</dbReference>
<name>W4ELP9_9BACL</name>
<accession>W4ELP9</accession>
<dbReference type="Gene3D" id="3.40.630.30">
    <property type="match status" value="1"/>
</dbReference>
<dbReference type="Proteomes" id="UP000019062">
    <property type="component" value="Unassembled WGS sequence"/>
</dbReference>
<dbReference type="EMBL" id="ASQA01000037">
    <property type="protein sequence ID" value="ETT81495.1"/>
    <property type="molecule type" value="Genomic_DNA"/>
</dbReference>
<evidence type="ECO:0000313" key="3">
    <source>
        <dbReference type="Proteomes" id="UP000019062"/>
    </source>
</evidence>
<sequence length="176" mass="19733">MNITIRQEQSSDYKFTENVVQKAFVNMEFSDKTEHELVDRLRKTNTFIPQLSIVAVVNDEVIGHILLTKIKIINVDQSTESLALAPVSVLPEYQNKGIGKLLINTALEKAKELGYKSVVVLGHPDYYPQFGFKKASSWKIKAPFEVPDDAIMAFELSDNALSNVSGVVEYSSAFFE</sequence>
<dbReference type="Pfam" id="PF00583">
    <property type="entry name" value="Acetyltransf_1"/>
    <property type="match status" value="1"/>
</dbReference>
<dbReference type="InterPro" id="IPR000182">
    <property type="entry name" value="GNAT_dom"/>
</dbReference>
<dbReference type="PANTHER" id="PTHR43617">
    <property type="entry name" value="L-AMINO ACID N-ACETYLTRANSFERASE"/>
    <property type="match status" value="1"/>
</dbReference>
<dbReference type="PROSITE" id="PS51186">
    <property type="entry name" value="GNAT"/>
    <property type="match status" value="1"/>
</dbReference>